<dbReference type="InterPro" id="IPR050109">
    <property type="entry name" value="HTH-type_TetR-like_transc_reg"/>
</dbReference>
<dbReference type="RefSeq" id="WP_376918223.1">
    <property type="nucleotide sequence ID" value="NZ_JBHRSW010000004.1"/>
</dbReference>
<dbReference type="Pfam" id="PF00440">
    <property type="entry name" value="TetR_N"/>
    <property type="match status" value="1"/>
</dbReference>
<gene>
    <name evidence="6" type="ORF">ACFOHL_00430</name>
</gene>
<comment type="caution">
    <text evidence="6">The sequence shown here is derived from an EMBL/GenBank/DDBJ whole genome shotgun (WGS) entry which is preliminary data.</text>
</comment>
<reference evidence="7" key="1">
    <citation type="journal article" date="2019" name="Int. J. Syst. Evol. Microbiol.">
        <title>The Global Catalogue of Microorganisms (GCM) 10K type strain sequencing project: providing services to taxonomists for standard genome sequencing and annotation.</title>
        <authorList>
            <consortium name="The Broad Institute Genomics Platform"/>
            <consortium name="The Broad Institute Genome Sequencing Center for Infectious Disease"/>
            <person name="Wu L."/>
            <person name="Ma J."/>
        </authorList>
    </citation>
    <scope>NUCLEOTIDE SEQUENCE [LARGE SCALE GENOMIC DNA]</scope>
    <source>
        <strain evidence="7">KCTC 52473</strain>
    </source>
</reference>
<evidence type="ECO:0000313" key="6">
    <source>
        <dbReference type="EMBL" id="MFC3120080.1"/>
    </source>
</evidence>
<sequence>MSPRVLDEQSLLAREQMIIEAALNIIEREGVENFTMDKVVASVPFSKGTVYKHFNGKEDVILAINNQSLVILCDFFARAAKYEGSPRERMLLVNFSYLMYSLLHPVLFTVELCARSPSVLERCAQTRIDTFEAKQTTLLLIIGGIIQEAVDKQHFKMPETMGVEQVCFSNWSMAYGIISLLSQQDEKCDVRAGLKVERELFNNNNFLLDGMQWLPLSGDRDYKKEVVKALETIFPEELAKLAQAGLRLDL</sequence>
<feature type="DNA-binding region" description="H-T-H motif" evidence="4">
    <location>
        <begin position="35"/>
        <end position="54"/>
    </location>
</feature>
<dbReference type="SUPFAM" id="SSF46689">
    <property type="entry name" value="Homeodomain-like"/>
    <property type="match status" value="1"/>
</dbReference>
<accession>A0ABV7FLR8</accession>
<dbReference type="EMBL" id="JBHRSW010000004">
    <property type="protein sequence ID" value="MFC3120080.1"/>
    <property type="molecule type" value="Genomic_DNA"/>
</dbReference>
<dbReference type="PANTHER" id="PTHR30055:SF234">
    <property type="entry name" value="HTH-TYPE TRANSCRIPTIONAL REGULATOR BETI"/>
    <property type="match status" value="1"/>
</dbReference>
<keyword evidence="2 4" id="KW-0238">DNA-binding</keyword>
<dbReference type="InterPro" id="IPR009057">
    <property type="entry name" value="Homeodomain-like_sf"/>
</dbReference>
<evidence type="ECO:0000313" key="7">
    <source>
        <dbReference type="Proteomes" id="UP001595478"/>
    </source>
</evidence>
<dbReference type="PRINTS" id="PR00455">
    <property type="entry name" value="HTHTETR"/>
</dbReference>
<evidence type="ECO:0000256" key="1">
    <source>
        <dbReference type="ARBA" id="ARBA00023015"/>
    </source>
</evidence>
<evidence type="ECO:0000259" key="5">
    <source>
        <dbReference type="PROSITE" id="PS50977"/>
    </source>
</evidence>
<keyword evidence="7" id="KW-1185">Reference proteome</keyword>
<proteinExistence type="predicted"/>
<keyword evidence="1" id="KW-0805">Transcription regulation</keyword>
<dbReference type="InterPro" id="IPR001647">
    <property type="entry name" value="HTH_TetR"/>
</dbReference>
<name>A0ABV7FLR8_9ALTE</name>
<evidence type="ECO:0000256" key="2">
    <source>
        <dbReference type="ARBA" id="ARBA00023125"/>
    </source>
</evidence>
<protein>
    <submittedName>
        <fullName evidence="6">TetR/AcrR family transcriptional regulator</fullName>
    </submittedName>
</protein>
<organism evidence="6 7">
    <name type="scientific">Agaribacter flavus</name>
    <dbReference type="NCBI Taxonomy" id="1902781"/>
    <lineage>
        <taxon>Bacteria</taxon>
        <taxon>Pseudomonadati</taxon>
        <taxon>Pseudomonadota</taxon>
        <taxon>Gammaproteobacteria</taxon>
        <taxon>Alteromonadales</taxon>
        <taxon>Alteromonadaceae</taxon>
        <taxon>Agaribacter</taxon>
    </lineage>
</organism>
<evidence type="ECO:0000256" key="4">
    <source>
        <dbReference type="PROSITE-ProRule" id="PRU00335"/>
    </source>
</evidence>
<keyword evidence="3" id="KW-0804">Transcription</keyword>
<dbReference type="PANTHER" id="PTHR30055">
    <property type="entry name" value="HTH-TYPE TRANSCRIPTIONAL REGULATOR RUTR"/>
    <property type="match status" value="1"/>
</dbReference>
<dbReference type="Proteomes" id="UP001595478">
    <property type="component" value="Unassembled WGS sequence"/>
</dbReference>
<feature type="domain" description="HTH tetR-type" evidence="5">
    <location>
        <begin position="12"/>
        <end position="72"/>
    </location>
</feature>
<evidence type="ECO:0000256" key="3">
    <source>
        <dbReference type="ARBA" id="ARBA00023163"/>
    </source>
</evidence>
<dbReference type="Gene3D" id="1.10.357.10">
    <property type="entry name" value="Tetracycline Repressor, domain 2"/>
    <property type="match status" value="1"/>
</dbReference>
<dbReference type="PROSITE" id="PS50977">
    <property type="entry name" value="HTH_TETR_2"/>
    <property type="match status" value="1"/>
</dbReference>